<dbReference type="Gene3D" id="1.10.10.60">
    <property type="entry name" value="Homeodomain-like"/>
    <property type="match status" value="1"/>
</dbReference>
<gene>
    <name evidence="3" type="ORF">NOCA2360015</name>
</gene>
<evidence type="ECO:0000259" key="2">
    <source>
        <dbReference type="PROSITE" id="PS50977"/>
    </source>
</evidence>
<dbReference type="InterPro" id="IPR036271">
    <property type="entry name" value="Tet_transcr_reg_TetR-rel_C_sf"/>
</dbReference>
<dbReference type="PANTHER" id="PTHR30055:SF146">
    <property type="entry name" value="HTH-TYPE TRANSCRIPTIONAL DUAL REGULATOR CECR"/>
    <property type="match status" value="1"/>
</dbReference>
<dbReference type="EMBL" id="CZKA01000030">
    <property type="protein sequence ID" value="CUR56701.1"/>
    <property type="molecule type" value="Genomic_DNA"/>
</dbReference>
<evidence type="ECO:0000256" key="1">
    <source>
        <dbReference type="ARBA" id="ARBA00023125"/>
    </source>
</evidence>
<dbReference type="InterPro" id="IPR050109">
    <property type="entry name" value="HTH-type_TetR-like_transc_reg"/>
</dbReference>
<dbReference type="InterPro" id="IPR009057">
    <property type="entry name" value="Homeodomain-like_sf"/>
</dbReference>
<organism evidence="3">
    <name type="scientific">metagenome</name>
    <dbReference type="NCBI Taxonomy" id="256318"/>
    <lineage>
        <taxon>unclassified sequences</taxon>
        <taxon>metagenomes</taxon>
    </lineage>
</organism>
<dbReference type="SUPFAM" id="SSF48498">
    <property type="entry name" value="Tetracyclin repressor-like, C-terminal domain"/>
    <property type="match status" value="1"/>
</dbReference>
<dbReference type="SUPFAM" id="SSF46689">
    <property type="entry name" value="Homeodomain-like"/>
    <property type="match status" value="1"/>
</dbReference>
<reference evidence="3" key="1">
    <citation type="submission" date="2015-08" db="EMBL/GenBank/DDBJ databases">
        <authorList>
            <person name="Babu N.S."/>
            <person name="Beckwith C.J."/>
            <person name="Beseler K.G."/>
            <person name="Brison A."/>
            <person name="Carone J.V."/>
            <person name="Caskin T.P."/>
            <person name="Diamond M."/>
            <person name="Durham M.E."/>
            <person name="Foxe J.M."/>
            <person name="Go M."/>
            <person name="Henderson B.A."/>
            <person name="Jones I.B."/>
            <person name="McGettigan J.A."/>
            <person name="Micheletti S.J."/>
            <person name="Nasrallah M.E."/>
            <person name="Ortiz D."/>
            <person name="Piller C.R."/>
            <person name="Privatt S.R."/>
            <person name="Schneider S.L."/>
            <person name="Sharp S."/>
            <person name="Smith T.C."/>
            <person name="Stanton J.D."/>
            <person name="Ullery H.E."/>
            <person name="Wilson R.J."/>
            <person name="Serrano M.G."/>
            <person name="Buck G."/>
            <person name="Lee V."/>
            <person name="Wang Y."/>
            <person name="Carvalho R."/>
            <person name="Voegtly L."/>
            <person name="Shi R."/>
            <person name="Duckworth R."/>
            <person name="Johnson A."/>
            <person name="Loviza R."/>
            <person name="Walstead R."/>
            <person name="Shah Z."/>
            <person name="Kiflezghi M."/>
            <person name="Wade K."/>
            <person name="Ball S.L."/>
            <person name="Bradley K.W."/>
            <person name="Asai D.J."/>
            <person name="Bowman C.A."/>
            <person name="Russell D.A."/>
            <person name="Pope W.H."/>
            <person name="Jacobs-Sera D."/>
            <person name="Hendrix R.W."/>
            <person name="Hatfull G.F."/>
        </authorList>
    </citation>
    <scope>NUCLEOTIDE SEQUENCE</scope>
</reference>
<dbReference type="InterPro" id="IPR001647">
    <property type="entry name" value="HTH_TetR"/>
</dbReference>
<accession>A0A2P2C3Z5</accession>
<proteinExistence type="predicted"/>
<feature type="domain" description="HTH tetR-type" evidence="2">
    <location>
        <begin position="52"/>
        <end position="112"/>
    </location>
</feature>
<dbReference type="Pfam" id="PF00440">
    <property type="entry name" value="TetR_N"/>
    <property type="match status" value="1"/>
</dbReference>
<dbReference type="GO" id="GO:0000976">
    <property type="term" value="F:transcription cis-regulatory region binding"/>
    <property type="evidence" value="ECO:0007669"/>
    <property type="project" value="TreeGrafter"/>
</dbReference>
<dbReference type="PROSITE" id="PS50977">
    <property type="entry name" value="HTH_TETR_2"/>
    <property type="match status" value="1"/>
</dbReference>
<protein>
    <submittedName>
        <fullName evidence="3">TetR family transcriptional regulator</fullName>
    </submittedName>
</protein>
<dbReference type="Gene3D" id="1.10.357.10">
    <property type="entry name" value="Tetracycline Repressor, domain 2"/>
    <property type="match status" value="1"/>
</dbReference>
<dbReference type="GO" id="GO:0003700">
    <property type="term" value="F:DNA-binding transcription factor activity"/>
    <property type="evidence" value="ECO:0007669"/>
    <property type="project" value="TreeGrafter"/>
</dbReference>
<sequence length="241" mass="25514">MSVGTLDSTVGFTVVCRLESAVSPNTNPLPTAPTLPAARGARASVRRRRVDNVRRASIASELESLILREGFTSLTVDDMARHLRCSKSTLYSIAPSKEQLVVAITKGFFREAAVSIENAILAEADPARRIATYLDGVGSAMNRCSQSYYVDLNSFAPTLAVYERNAQTAARRVQELIEAGVEAKALRSSDSRFAGQFVALAIDGVLSGALLNPTGLTAGQAFAEIGNLILNGLSATGAQGH</sequence>
<name>A0A2P2C3Z5_9ZZZZ</name>
<evidence type="ECO:0000313" key="3">
    <source>
        <dbReference type="EMBL" id="CUR56701.1"/>
    </source>
</evidence>
<keyword evidence="1" id="KW-0238">DNA-binding</keyword>
<dbReference type="AlphaFoldDB" id="A0A2P2C3Z5"/>
<dbReference type="PANTHER" id="PTHR30055">
    <property type="entry name" value="HTH-TYPE TRANSCRIPTIONAL REGULATOR RUTR"/>
    <property type="match status" value="1"/>
</dbReference>